<dbReference type="RefSeq" id="WP_209381530.1">
    <property type="nucleotide sequence ID" value="NZ_JAGIZB010000029.1"/>
</dbReference>
<dbReference type="EMBL" id="JAGIZB010000029">
    <property type="protein sequence ID" value="MBP0447259.1"/>
    <property type="molecule type" value="Genomic_DNA"/>
</dbReference>
<proteinExistence type="predicted"/>
<reference evidence="1 2" key="1">
    <citation type="submission" date="2021-03" db="EMBL/GenBank/DDBJ databases">
        <authorList>
            <person name="So Y."/>
        </authorList>
    </citation>
    <scope>NUCLEOTIDE SEQUENCE [LARGE SCALE GENOMIC DNA]</scope>
    <source>
        <strain evidence="1 2">SSH11</strain>
    </source>
</reference>
<name>A0ABS4AK68_9PROT</name>
<dbReference type="Proteomes" id="UP000681594">
    <property type="component" value="Unassembled WGS sequence"/>
</dbReference>
<accession>A0ABS4AK68</accession>
<evidence type="ECO:0008006" key="3">
    <source>
        <dbReference type="Google" id="ProtNLM"/>
    </source>
</evidence>
<protein>
    <recommendedName>
        <fullName evidence="3">Restriction endonuclease</fullName>
    </recommendedName>
</protein>
<sequence length="207" mass="22926">MASHFDEAVREAAHRASQAVDRAMTKYGRGLVTDEDDLTGVLVGSLDTELEGQIGGLTWSTSILRHRKGQAAEEKQIGADMLIHVAFNTPEHRYSKGVLIQSKRVELGASMSAKDHRELVNQCGKMLQVTPASWVFDYARGAMRCGSASRIKGSSNLVLSEECSWTPYRFFFELFRCPIGDERLTSALVRELPVPTVLQIKAEGGRR</sequence>
<keyword evidence="2" id="KW-1185">Reference proteome</keyword>
<evidence type="ECO:0000313" key="2">
    <source>
        <dbReference type="Proteomes" id="UP000681594"/>
    </source>
</evidence>
<organism evidence="1 2">
    <name type="scientific">Pararoseomonas baculiformis</name>
    <dbReference type="NCBI Taxonomy" id="2820812"/>
    <lineage>
        <taxon>Bacteria</taxon>
        <taxon>Pseudomonadati</taxon>
        <taxon>Pseudomonadota</taxon>
        <taxon>Alphaproteobacteria</taxon>
        <taxon>Acetobacterales</taxon>
        <taxon>Acetobacteraceae</taxon>
        <taxon>Pararoseomonas</taxon>
    </lineage>
</organism>
<comment type="caution">
    <text evidence="1">The sequence shown here is derived from an EMBL/GenBank/DDBJ whole genome shotgun (WGS) entry which is preliminary data.</text>
</comment>
<evidence type="ECO:0000313" key="1">
    <source>
        <dbReference type="EMBL" id="MBP0447259.1"/>
    </source>
</evidence>
<gene>
    <name evidence="1" type="ORF">J8J14_21025</name>
</gene>